<accession>A0A0F9TU03</accession>
<feature type="transmembrane region" description="Helical" evidence="1">
    <location>
        <begin position="46"/>
        <end position="64"/>
    </location>
</feature>
<evidence type="ECO:0000313" key="2">
    <source>
        <dbReference type="EMBL" id="KKN84530.1"/>
    </source>
</evidence>
<keyword evidence="1" id="KW-0472">Membrane</keyword>
<dbReference type="EMBL" id="LAZR01000170">
    <property type="protein sequence ID" value="KKN84530.1"/>
    <property type="molecule type" value="Genomic_DNA"/>
</dbReference>
<keyword evidence="1" id="KW-1133">Transmembrane helix</keyword>
<keyword evidence="1" id="KW-0812">Transmembrane</keyword>
<name>A0A0F9TU03_9ZZZZ</name>
<organism evidence="2">
    <name type="scientific">marine sediment metagenome</name>
    <dbReference type="NCBI Taxonomy" id="412755"/>
    <lineage>
        <taxon>unclassified sequences</taxon>
        <taxon>metagenomes</taxon>
        <taxon>ecological metagenomes</taxon>
    </lineage>
</organism>
<proteinExistence type="predicted"/>
<comment type="caution">
    <text evidence="2">The sequence shown here is derived from an EMBL/GenBank/DDBJ whole genome shotgun (WGS) entry which is preliminary data.</text>
</comment>
<evidence type="ECO:0000256" key="1">
    <source>
        <dbReference type="SAM" id="Phobius"/>
    </source>
</evidence>
<sequence>MLLDSFSGIIRSTNTPLALAALSILVIGSILYANIKGKEQTNLIKYGFGLSAIFGILSITGFFIDSYTNQIFLAEGKVVGEDNNPIESAYIDMFGSGRGVSLQDGSYKIPIYRKLSLPSYNIRVQKPGYVDWVKNDVKGPYPAYLLPVMKSKVFSAGNISIISDMTVGIYLGVPELFINFSVVNDTVDVKTLQGMIIRLNSPSGESVKLYATQIIDPSGARQFSPVTIGPLQELNLQIVFMDWPVMQAAVNAADQSGILGRYGCFPGDDTSVIADNKELEEFFDRNFRWEEGSWQARLNLTSQKNTFLKSLKFNISKSDIEGFFAMRSSYKQCAGLLFANHYVSNGAMRSMSVISIDEPN</sequence>
<dbReference type="AlphaFoldDB" id="A0A0F9TU03"/>
<reference evidence="2" key="1">
    <citation type="journal article" date="2015" name="Nature">
        <title>Complex archaea that bridge the gap between prokaryotes and eukaryotes.</title>
        <authorList>
            <person name="Spang A."/>
            <person name="Saw J.H."/>
            <person name="Jorgensen S.L."/>
            <person name="Zaremba-Niedzwiedzka K."/>
            <person name="Martijn J."/>
            <person name="Lind A.E."/>
            <person name="van Eijk R."/>
            <person name="Schleper C."/>
            <person name="Guy L."/>
            <person name="Ettema T.J."/>
        </authorList>
    </citation>
    <scope>NUCLEOTIDE SEQUENCE</scope>
</reference>
<feature type="transmembrane region" description="Helical" evidence="1">
    <location>
        <begin position="15"/>
        <end position="34"/>
    </location>
</feature>
<protein>
    <submittedName>
        <fullName evidence="2">Uncharacterized protein</fullName>
    </submittedName>
</protein>
<gene>
    <name evidence="2" type="ORF">LCGC14_0287960</name>
</gene>